<dbReference type="InterPro" id="IPR030963">
    <property type="entry name" value="DHQ_synth_fam"/>
</dbReference>
<dbReference type="RefSeq" id="WP_110199502.1">
    <property type="nucleotide sequence ID" value="NZ_QICH01000001.1"/>
</dbReference>
<evidence type="ECO:0000256" key="13">
    <source>
        <dbReference type="ARBA" id="ARBA00022833"/>
    </source>
</evidence>
<keyword evidence="13 18" id="KW-0862">Zinc</keyword>
<gene>
    <name evidence="18" type="primary">aroB</name>
    <name evidence="21" type="ORF">DL796_02105</name>
</gene>
<feature type="binding site" evidence="18">
    <location>
        <begin position="129"/>
        <end position="130"/>
    </location>
    <ligand>
        <name>NAD(+)</name>
        <dbReference type="ChEBI" id="CHEBI:57540"/>
    </ligand>
</feature>
<evidence type="ECO:0000256" key="5">
    <source>
        <dbReference type="ARBA" id="ARBA00004661"/>
    </source>
</evidence>
<evidence type="ECO:0000256" key="9">
    <source>
        <dbReference type="ARBA" id="ARBA00022490"/>
    </source>
</evidence>
<evidence type="ECO:0000256" key="3">
    <source>
        <dbReference type="ARBA" id="ARBA00003485"/>
    </source>
</evidence>
<feature type="binding site" evidence="18">
    <location>
        <position position="247"/>
    </location>
    <ligand>
        <name>Zn(2+)</name>
        <dbReference type="ChEBI" id="CHEBI:29105"/>
    </ligand>
</feature>
<dbReference type="SUPFAM" id="SSF56796">
    <property type="entry name" value="Dehydroquinate synthase-like"/>
    <property type="match status" value="1"/>
</dbReference>
<dbReference type="EC" id="4.2.3.4" evidence="7 18"/>
<evidence type="ECO:0000256" key="11">
    <source>
        <dbReference type="ARBA" id="ARBA00022723"/>
    </source>
</evidence>
<evidence type="ECO:0000256" key="10">
    <source>
        <dbReference type="ARBA" id="ARBA00022605"/>
    </source>
</evidence>
<evidence type="ECO:0000256" key="7">
    <source>
        <dbReference type="ARBA" id="ARBA00013031"/>
    </source>
</evidence>
<dbReference type="UniPathway" id="UPA00053">
    <property type="reaction ID" value="UER00085"/>
</dbReference>
<dbReference type="GO" id="GO:0005737">
    <property type="term" value="C:cytoplasm"/>
    <property type="evidence" value="ECO:0007669"/>
    <property type="project" value="UniProtKB-SubCell"/>
</dbReference>
<evidence type="ECO:0000313" key="21">
    <source>
        <dbReference type="EMBL" id="PXF63956.1"/>
    </source>
</evidence>
<dbReference type="Proteomes" id="UP000247689">
    <property type="component" value="Unassembled WGS sequence"/>
</dbReference>
<keyword evidence="10 18" id="KW-0028">Amino-acid biosynthesis</keyword>
<dbReference type="GO" id="GO:0008652">
    <property type="term" value="P:amino acid biosynthetic process"/>
    <property type="evidence" value="ECO:0007669"/>
    <property type="project" value="UniProtKB-KW"/>
</dbReference>
<evidence type="ECO:0000256" key="12">
    <source>
        <dbReference type="ARBA" id="ARBA00022741"/>
    </source>
</evidence>
<organism evidence="21 22">
    <name type="scientific">Kangiella spongicola</name>
    <dbReference type="NCBI Taxonomy" id="796379"/>
    <lineage>
        <taxon>Bacteria</taxon>
        <taxon>Pseudomonadati</taxon>
        <taxon>Pseudomonadota</taxon>
        <taxon>Gammaproteobacteria</taxon>
        <taxon>Kangiellales</taxon>
        <taxon>Kangiellaceae</taxon>
        <taxon>Kangiella</taxon>
    </lineage>
</organism>
<dbReference type="GO" id="GO:0009073">
    <property type="term" value="P:aromatic amino acid family biosynthetic process"/>
    <property type="evidence" value="ECO:0007669"/>
    <property type="project" value="UniProtKB-KW"/>
</dbReference>
<dbReference type="InterPro" id="IPR050071">
    <property type="entry name" value="Dehydroquinate_synthase"/>
</dbReference>
<evidence type="ECO:0000313" key="22">
    <source>
        <dbReference type="Proteomes" id="UP000247689"/>
    </source>
</evidence>
<comment type="caution">
    <text evidence="21">The sequence shown here is derived from an EMBL/GenBank/DDBJ whole genome shotgun (WGS) entry which is preliminary data.</text>
</comment>
<dbReference type="GO" id="GO:0003856">
    <property type="term" value="F:3-dehydroquinate synthase activity"/>
    <property type="evidence" value="ECO:0007669"/>
    <property type="project" value="UniProtKB-UniRule"/>
</dbReference>
<dbReference type="Pfam" id="PF01761">
    <property type="entry name" value="DHQ_synthase"/>
    <property type="match status" value="1"/>
</dbReference>
<dbReference type="NCBIfam" id="TIGR01357">
    <property type="entry name" value="aroB"/>
    <property type="match status" value="1"/>
</dbReference>
<keyword evidence="17 18" id="KW-0170">Cobalt</keyword>
<comment type="cofactor">
    <cofactor evidence="18">
        <name>Co(2+)</name>
        <dbReference type="ChEBI" id="CHEBI:48828"/>
    </cofactor>
    <cofactor evidence="18">
        <name>Zn(2+)</name>
        <dbReference type="ChEBI" id="CHEBI:29105"/>
    </cofactor>
    <text evidence="18">Binds 1 divalent metal cation per subunit. Can use either Co(2+) or Zn(2+).</text>
</comment>
<accession>A0A318D3R7</accession>
<name>A0A318D3R7_9GAMM</name>
<dbReference type="Gene3D" id="3.40.50.1970">
    <property type="match status" value="1"/>
</dbReference>
<feature type="binding site" evidence="18">
    <location>
        <begin position="169"/>
        <end position="172"/>
    </location>
    <ligand>
        <name>NAD(+)</name>
        <dbReference type="ChEBI" id="CHEBI:57540"/>
    </ligand>
</feature>
<evidence type="ECO:0000256" key="16">
    <source>
        <dbReference type="ARBA" id="ARBA00023239"/>
    </source>
</evidence>
<sequence>MNILDLQLPTKSSDYQILIGKDLLSDSNNFSSVIKGQQVFIVSNETVAPLYLKVLKNSLSQYETHSYILKDGEKYKSLGSLEDILDSMLKVGLRRNATLIALGGGVVGDISGFAAAIYQRGISFIQVPTTLLSQVDSSVGGKTAVNHPSGKNMLGAFHQPVRVVTDLNTLKTLPKREFLAGVAEIIKASVIADRDFFEWLELNTESILAQESATLATMIQRACGIKAKIVSLDEKEQGVRAWLNLGHTFGHAIERALGFGKLLHGEAVAIGMVMAAEYSVKLGLLSPSESVAIKRLTQGFGLPTNIETQVDDVSTSELVSAMALDKKNVDTDLTLILPKAIGKVTIEHNIKTQDVEQFIEQYLE</sequence>
<dbReference type="GO" id="GO:0000166">
    <property type="term" value="F:nucleotide binding"/>
    <property type="evidence" value="ECO:0007669"/>
    <property type="project" value="UniProtKB-KW"/>
</dbReference>
<comment type="catalytic activity">
    <reaction evidence="1 18">
        <text>7-phospho-2-dehydro-3-deoxy-D-arabino-heptonate = 3-dehydroquinate + phosphate</text>
        <dbReference type="Rhea" id="RHEA:21968"/>
        <dbReference type="ChEBI" id="CHEBI:32364"/>
        <dbReference type="ChEBI" id="CHEBI:43474"/>
        <dbReference type="ChEBI" id="CHEBI:58394"/>
        <dbReference type="EC" id="4.2.3.4"/>
    </reaction>
</comment>
<keyword evidence="22" id="KW-1185">Reference proteome</keyword>
<feature type="binding site" evidence="18">
    <location>
        <begin position="105"/>
        <end position="109"/>
    </location>
    <ligand>
        <name>NAD(+)</name>
        <dbReference type="ChEBI" id="CHEBI:57540"/>
    </ligand>
</feature>
<feature type="binding site" evidence="18">
    <location>
        <position position="264"/>
    </location>
    <ligand>
        <name>Zn(2+)</name>
        <dbReference type="ChEBI" id="CHEBI:29105"/>
    </ligand>
</feature>
<dbReference type="EMBL" id="QICH01000001">
    <property type="protein sequence ID" value="PXF63956.1"/>
    <property type="molecule type" value="Genomic_DNA"/>
</dbReference>
<keyword evidence="11 18" id="KW-0479">Metal-binding</keyword>
<feature type="domain" description="3-dehydroquinate synthase N-terminal" evidence="19">
    <location>
        <begin position="67"/>
        <end position="179"/>
    </location>
</feature>
<keyword evidence="15 18" id="KW-0057">Aromatic amino acid biosynthesis</keyword>
<comment type="similarity">
    <text evidence="6 18">Belongs to the sugar phosphate cyclases superfamily. Dehydroquinate synthase family.</text>
</comment>
<feature type="binding site" evidence="18">
    <location>
        <begin position="71"/>
        <end position="76"/>
    </location>
    <ligand>
        <name>NAD(+)</name>
        <dbReference type="ChEBI" id="CHEBI:57540"/>
    </ligand>
</feature>
<dbReference type="OrthoDB" id="9806583at2"/>
<evidence type="ECO:0000256" key="18">
    <source>
        <dbReference type="HAMAP-Rule" id="MF_00110"/>
    </source>
</evidence>
<evidence type="ECO:0000256" key="2">
    <source>
        <dbReference type="ARBA" id="ARBA00001911"/>
    </source>
</evidence>
<reference evidence="21 22" key="1">
    <citation type="submission" date="2018-05" db="EMBL/GenBank/DDBJ databases">
        <title>Kangiella spongicola genome sequence.</title>
        <authorList>
            <person name="Maclea K.S."/>
            <person name="Goen A.E."/>
            <person name="Kelley C."/>
            <person name="Underriner A."/>
            <person name="Silverwood T."/>
            <person name="Trachtenberg A.M."/>
        </authorList>
    </citation>
    <scope>NUCLEOTIDE SEQUENCE [LARGE SCALE GENOMIC DNA]</scope>
    <source>
        <strain evidence="21 22">ATCC BAA-2076</strain>
    </source>
</reference>
<dbReference type="CDD" id="cd08195">
    <property type="entry name" value="DHQS"/>
    <property type="match status" value="1"/>
</dbReference>
<keyword evidence="16 18" id="KW-0456">Lyase</keyword>
<dbReference type="PANTHER" id="PTHR43622:SF7">
    <property type="entry name" value="3-DEHYDROQUINATE SYNTHASE, CHLOROPLASTIC"/>
    <property type="match status" value="1"/>
</dbReference>
<comment type="cofactor">
    <cofactor evidence="2 18">
        <name>NAD(+)</name>
        <dbReference type="ChEBI" id="CHEBI:57540"/>
    </cofactor>
</comment>
<keyword evidence="14 18" id="KW-0520">NAD</keyword>
<keyword evidence="12 18" id="KW-0547">Nucleotide-binding</keyword>
<dbReference type="InterPro" id="IPR030960">
    <property type="entry name" value="DHQS/DOIS_N"/>
</dbReference>
<comment type="function">
    <text evidence="3 18">Catalyzes the conversion of 3-deoxy-D-arabino-heptulosonate 7-phosphate (DAHP) to dehydroquinate (DHQ).</text>
</comment>
<dbReference type="FunFam" id="3.40.50.1970:FF:000001">
    <property type="entry name" value="3-dehydroquinate synthase"/>
    <property type="match status" value="1"/>
</dbReference>
<keyword evidence="9 18" id="KW-0963">Cytoplasm</keyword>
<feature type="domain" description="3-dehydroquinate synthase C-terminal" evidence="20">
    <location>
        <begin position="181"/>
        <end position="328"/>
    </location>
</feature>
<dbReference type="HAMAP" id="MF_00110">
    <property type="entry name" value="DHQ_synthase"/>
    <property type="match status" value="1"/>
</dbReference>
<evidence type="ECO:0000256" key="4">
    <source>
        <dbReference type="ARBA" id="ARBA00004496"/>
    </source>
</evidence>
<evidence type="ECO:0000256" key="6">
    <source>
        <dbReference type="ARBA" id="ARBA00005412"/>
    </source>
</evidence>
<dbReference type="PIRSF" id="PIRSF001455">
    <property type="entry name" value="DHQ_synth"/>
    <property type="match status" value="1"/>
</dbReference>
<proteinExistence type="inferred from homology"/>
<dbReference type="Gene3D" id="1.20.1090.10">
    <property type="entry name" value="Dehydroquinate synthase-like - alpha domain"/>
    <property type="match status" value="1"/>
</dbReference>
<comment type="pathway">
    <text evidence="5 18">Metabolic intermediate biosynthesis; chorismate biosynthesis; chorismate from D-erythrose 4-phosphate and phosphoenolpyruvate: step 2/7.</text>
</comment>
<evidence type="ECO:0000256" key="1">
    <source>
        <dbReference type="ARBA" id="ARBA00001393"/>
    </source>
</evidence>
<comment type="subcellular location">
    <subcellularLocation>
        <location evidence="4 18">Cytoplasm</location>
    </subcellularLocation>
</comment>
<feature type="binding site" evidence="18">
    <location>
        <position position="151"/>
    </location>
    <ligand>
        <name>NAD(+)</name>
        <dbReference type="ChEBI" id="CHEBI:57540"/>
    </ligand>
</feature>
<evidence type="ECO:0000256" key="15">
    <source>
        <dbReference type="ARBA" id="ARBA00023141"/>
    </source>
</evidence>
<dbReference type="AlphaFoldDB" id="A0A318D3R7"/>
<evidence type="ECO:0000256" key="14">
    <source>
        <dbReference type="ARBA" id="ARBA00023027"/>
    </source>
</evidence>
<dbReference type="Pfam" id="PF24621">
    <property type="entry name" value="DHQS_C"/>
    <property type="match status" value="1"/>
</dbReference>
<evidence type="ECO:0000259" key="19">
    <source>
        <dbReference type="Pfam" id="PF01761"/>
    </source>
</evidence>
<feature type="binding site" evidence="18">
    <location>
        <position position="184"/>
    </location>
    <ligand>
        <name>Zn(2+)</name>
        <dbReference type="ChEBI" id="CHEBI:29105"/>
    </ligand>
</feature>
<evidence type="ECO:0000256" key="8">
    <source>
        <dbReference type="ARBA" id="ARBA00017684"/>
    </source>
</evidence>
<feature type="binding site" evidence="18">
    <location>
        <position position="142"/>
    </location>
    <ligand>
        <name>NAD(+)</name>
        <dbReference type="ChEBI" id="CHEBI:57540"/>
    </ligand>
</feature>
<evidence type="ECO:0000259" key="20">
    <source>
        <dbReference type="Pfam" id="PF24621"/>
    </source>
</evidence>
<dbReference type="PANTHER" id="PTHR43622">
    <property type="entry name" value="3-DEHYDROQUINATE SYNTHASE"/>
    <property type="match status" value="1"/>
</dbReference>
<dbReference type="InterPro" id="IPR016037">
    <property type="entry name" value="DHQ_synth_AroB"/>
</dbReference>
<dbReference type="InterPro" id="IPR056179">
    <property type="entry name" value="DHQS_C"/>
</dbReference>
<dbReference type="GO" id="GO:0009423">
    <property type="term" value="P:chorismate biosynthetic process"/>
    <property type="evidence" value="ECO:0007669"/>
    <property type="project" value="UniProtKB-UniRule"/>
</dbReference>
<protein>
    <recommendedName>
        <fullName evidence="8 18">3-dehydroquinate synthase</fullName>
        <shortName evidence="18">DHQS</shortName>
        <ecNumber evidence="7 18">4.2.3.4</ecNumber>
    </recommendedName>
</protein>
<evidence type="ECO:0000256" key="17">
    <source>
        <dbReference type="ARBA" id="ARBA00023285"/>
    </source>
</evidence>
<dbReference type="GO" id="GO:0046872">
    <property type="term" value="F:metal ion binding"/>
    <property type="evidence" value="ECO:0007669"/>
    <property type="project" value="UniProtKB-KW"/>
</dbReference>